<dbReference type="AlphaFoldDB" id="A0A160MWC1"/>
<dbReference type="Pfam" id="PF06055">
    <property type="entry name" value="ExoD"/>
    <property type="match status" value="1"/>
</dbReference>
<organism evidence="2 3">
    <name type="scientific">Dyella thiooxydans</name>
    <dbReference type="NCBI Taxonomy" id="445710"/>
    <lineage>
        <taxon>Bacteria</taxon>
        <taxon>Pseudomonadati</taxon>
        <taxon>Pseudomonadota</taxon>
        <taxon>Gammaproteobacteria</taxon>
        <taxon>Lysobacterales</taxon>
        <taxon>Rhodanobacteraceae</taxon>
        <taxon>Dyella</taxon>
    </lineage>
</organism>
<dbReference type="OrthoDB" id="5966050at2"/>
<sequence>MGESHDAPAGHTTATRLLRQSIAGQPDTRITLDTLLDPLRERAFGVLLILLAIPNFMPLAVGIGGVMGAGVMGIGAQMALGATRPWLPRWIGRRRLDRSRLLALIDRLDPVMSRLERACRPRLPGLLRRPSSLLSGVMLILLGLMLALPLPFTNYFFGALLLAFAFALIERDGAVLIAAWALTLASAGVIAGLGEVLILLLRGGGA</sequence>
<gene>
    <name evidence="2" type="ORF">ATSB10_00070</name>
</gene>
<reference evidence="2 3" key="1">
    <citation type="submission" date="2016-02" db="EMBL/GenBank/DDBJ databases">
        <title>Complete genome sequencing and analysis of ATSB10, Dyella thiooxydans isolated from rhizosphere soil of sunflower (Helianthus annuus L.).</title>
        <authorList>
            <person name="Lee Y."/>
            <person name="Hwangbo K."/>
            <person name="Chung H."/>
            <person name="Yoo J."/>
            <person name="Kim K.Y."/>
            <person name="Sa T.M."/>
            <person name="Um Y."/>
            <person name="Madhaiyan M."/>
        </authorList>
    </citation>
    <scope>NUCLEOTIDE SEQUENCE [LARGE SCALE GENOMIC DNA]</scope>
    <source>
        <strain evidence="2 3">ATSB10</strain>
    </source>
</reference>
<dbReference type="PANTHER" id="PTHR41795">
    <property type="entry name" value="EXOPOLYSACCHARIDE SYNTHESIS PROTEIN"/>
    <property type="match status" value="1"/>
</dbReference>
<keyword evidence="1" id="KW-0812">Transmembrane</keyword>
<dbReference type="Proteomes" id="UP000077255">
    <property type="component" value="Chromosome"/>
</dbReference>
<evidence type="ECO:0008006" key="4">
    <source>
        <dbReference type="Google" id="ProtNLM"/>
    </source>
</evidence>
<proteinExistence type="predicted"/>
<dbReference type="STRING" id="445710.ATSB10_00070"/>
<evidence type="ECO:0000313" key="2">
    <source>
        <dbReference type="EMBL" id="AND67461.1"/>
    </source>
</evidence>
<evidence type="ECO:0000313" key="3">
    <source>
        <dbReference type="Proteomes" id="UP000077255"/>
    </source>
</evidence>
<feature type="transmembrane region" description="Helical" evidence="1">
    <location>
        <begin position="43"/>
        <end position="61"/>
    </location>
</feature>
<protein>
    <recommendedName>
        <fullName evidence="4">Exopolysaccharide biosynthesis protein</fullName>
    </recommendedName>
</protein>
<keyword evidence="1" id="KW-1133">Transmembrane helix</keyword>
<dbReference type="EMBL" id="CP014841">
    <property type="protein sequence ID" value="AND67461.1"/>
    <property type="molecule type" value="Genomic_DNA"/>
</dbReference>
<dbReference type="PATRIC" id="fig|445710.3.peg.7"/>
<feature type="transmembrane region" description="Helical" evidence="1">
    <location>
        <begin position="126"/>
        <end position="146"/>
    </location>
</feature>
<keyword evidence="1" id="KW-0472">Membrane</keyword>
<accession>A0A160MWC1</accession>
<keyword evidence="3" id="KW-1185">Reference proteome</keyword>
<dbReference type="InterPro" id="IPR010331">
    <property type="entry name" value="ExoD"/>
</dbReference>
<name>A0A160MWC1_9GAMM</name>
<dbReference type="PANTHER" id="PTHR41795:SF1">
    <property type="entry name" value="EXOPOLYSACCHARIDE SYNTHESIS PROTEIN"/>
    <property type="match status" value="1"/>
</dbReference>
<feature type="transmembrane region" description="Helical" evidence="1">
    <location>
        <begin position="152"/>
        <end position="169"/>
    </location>
</feature>
<dbReference type="RefSeq" id="WP_083966007.1">
    <property type="nucleotide sequence ID" value="NZ_CP014841.1"/>
</dbReference>
<dbReference type="KEGG" id="dtx:ATSB10_00070"/>
<feature type="transmembrane region" description="Helical" evidence="1">
    <location>
        <begin position="176"/>
        <end position="201"/>
    </location>
</feature>
<dbReference type="PIRSF" id="PIRSF033239">
    <property type="entry name" value="ExoD"/>
    <property type="match status" value="1"/>
</dbReference>
<evidence type="ECO:0000256" key="1">
    <source>
        <dbReference type="SAM" id="Phobius"/>
    </source>
</evidence>